<dbReference type="Gene3D" id="3.30.420.40">
    <property type="match status" value="2"/>
</dbReference>
<keyword evidence="2" id="KW-0418">Kinase</keyword>
<keyword evidence="3" id="KW-1185">Reference proteome</keyword>
<dbReference type="PANTHER" id="PTHR18964:SF170">
    <property type="entry name" value="SUGAR KINASE"/>
    <property type="match status" value="1"/>
</dbReference>
<reference evidence="2 3" key="1">
    <citation type="journal article" date="2015" name="Genome Announc.">
        <title>Expanding the biotechnology potential of lactobacilli through comparative genomics of 213 strains and associated genera.</title>
        <authorList>
            <person name="Sun Z."/>
            <person name="Harris H.M."/>
            <person name="McCann A."/>
            <person name="Guo C."/>
            <person name="Argimon S."/>
            <person name="Zhang W."/>
            <person name="Yang X."/>
            <person name="Jeffery I.B."/>
            <person name="Cooney J.C."/>
            <person name="Kagawa T.F."/>
            <person name="Liu W."/>
            <person name="Song Y."/>
            <person name="Salvetti E."/>
            <person name="Wrobel A."/>
            <person name="Rasinkangas P."/>
            <person name="Parkhill J."/>
            <person name="Rea M.C."/>
            <person name="O'Sullivan O."/>
            <person name="Ritari J."/>
            <person name="Douillard F.P."/>
            <person name="Paul Ross R."/>
            <person name="Yang R."/>
            <person name="Briner A.E."/>
            <person name="Felis G.E."/>
            <person name="de Vos W.M."/>
            <person name="Barrangou R."/>
            <person name="Klaenhammer T.R."/>
            <person name="Caufield P.W."/>
            <person name="Cui Y."/>
            <person name="Zhang H."/>
            <person name="O'Toole P.W."/>
        </authorList>
    </citation>
    <scope>NUCLEOTIDE SEQUENCE [LARGE SCALE GENOMIC DNA]</scope>
    <source>
        <strain evidence="2 3">DSM 21116</strain>
    </source>
</reference>
<keyword evidence="2" id="KW-0808">Transferase</keyword>
<organism evidence="2 3">
    <name type="scientific">Liquorilactobacillus cacaonum DSM 21116</name>
    <dbReference type="NCBI Taxonomy" id="1423729"/>
    <lineage>
        <taxon>Bacteria</taxon>
        <taxon>Bacillati</taxon>
        <taxon>Bacillota</taxon>
        <taxon>Bacilli</taxon>
        <taxon>Lactobacillales</taxon>
        <taxon>Lactobacillaceae</taxon>
        <taxon>Liquorilactobacillus</taxon>
    </lineage>
</organism>
<comment type="caution">
    <text evidence="2">The sequence shown here is derived from an EMBL/GenBank/DDBJ whole genome shotgun (WGS) entry which is preliminary data.</text>
</comment>
<dbReference type="EMBL" id="AYZE01000008">
    <property type="protein sequence ID" value="KRM91986.1"/>
    <property type="molecule type" value="Genomic_DNA"/>
</dbReference>
<name>A0A0R2CLM1_9LACO</name>
<evidence type="ECO:0000256" key="1">
    <source>
        <dbReference type="ARBA" id="ARBA00006479"/>
    </source>
</evidence>
<evidence type="ECO:0000313" key="2">
    <source>
        <dbReference type="EMBL" id="KRM91986.1"/>
    </source>
</evidence>
<dbReference type="SUPFAM" id="SSF53067">
    <property type="entry name" value="Actin-like ATPase domain"/>
    <property type="match status" value="1"/>
</dbReference>
<dbReference type="Pfam" id="PF00480">
    <property type="entry name" value="ROK"/>
    <property type="match status" value="1"/>
</dbReference>
<accession>A0A0R2CLM1</accession>
<comment type="similarity">
    <text evidence="1">Belongs to the ROK (NagC/XylR) family.</text>
</comment>
<dbReference type="RefSeq" id="WP_057828461.1">
    <property type="nucleotide sequence ID" value="NZ_AYZE01000008.1"/>
</dbReference>
<dbReference type="CDD" id="cd24152">
    <property type="entry name" value="ASKHA_NBD_ROK-like"/>
    <property type="match status" value="1"/>
</dbReference>
<dbReference type="PATRIC" id="fig|1423729.3.peg.168"/>
<dbReference type="PANTHER" id="PTHR18964">
    <property type="entry name" value="ROK (REPRESSOR, ORF, KINASE) FAMILY"/>
    <property type="match status" value="1"/>
</dbReference>
<dbReference type="GO" id="GO:0016301">
    <property type="term" value="F:kinase activity"/>
    <property type="evidence" value="ECO:0007669"/>
    <property type="project" value="UniProtKB-KW"/>
</dbReference>
<dbReference type="AlphaFoldDB" id="A0A0R2CLM1"/>
<proteinExistence type="inferred from homology"/>
<dbReference type="STRING" id="1423729.FC80_GL000166"/>
<dbReference type="InterPro" id="IPR043129">
    <property type="entry name" value="ATPase_NBD"/>
</dbReference>
<dbReference type="OrthoDB" id="9795247at2"/>
<sequence length="291" mass="31539">MTKLAVVDIGGTTIKFATWDESRLLDIHRIQTPSDLTSFYDLLATEIEKIKEKIDIVGVAISSPGAVNKVSGVIEGASAIPYIHNFDMQSKLKKIFDLPVTLENDANCAALAELAVGAGEKNQSLAFLVIGSGVGGTVVIDRKIWHGAHLFGGEFGYMLADDEHTLSNLGSPVELGKWYQQKTGKKASGKKVFELAKQDDLIAKEGIERMISVLATAVYNIQYSFDPEKIIIGGSISENPELLNMIDEKIAIIRRKVGIASIKPIVEACQYKGEANLRGAVEDYITTQGGK</sequence>
<evidence type="ECO:0000313" key="3">
    <source>
        <dbReference type="Proteomes" id="UP000051131"/>
    </source>
</evidence>
<dbReference type="Proteomes" id="UP000051131">
    <property type="component" value="Unassembled WGS sequence"/>
</dbReference>
<gene>
    <name evidence="2" type="ORF">FC80_GL000166</name>
</gene>
<dbReference type="InterPro" id="IPR000600">
    <property type="entry name" value="ROK"/>
</dbReference>
<protein>
    <submittedName>
        <fullName evidence="2">ROK family sugar kinase</fullName>
    </submittedName>
</protein>